<organism evidence="2 3">
    <name type="scientific">Nostoc flagelliforme FACHB-838</name>
    <dbReference type="NCBI Taxonomy" id="2692904"/>
    <lineage>
        <taxon>Bacteria</taxon>
        <taxon>Bacillati</taxon>
        <taxon>Cyanobacteriota</taxon>
        <taxon>Cyanophyceae</taxon>
        <taxon>Nostocales</taxon>
        <taxon>Nostocaceae</taxon>
        <taxon>Nostoc</taxon>
    </lineage>
</organism>
<dbReference type="Proteomes" id="UP000623440">
    <property type="component" value="Unassembled WGS sequence"/>
</dbReference>
<gene>
    <name evidence="2" type="ORF">H6G97_03530</name>
</gene>
<dbReference type="EMBL" id="JACJSI010000004">
    <property type="protein sequence ID" value="MBD2528682.1"/>
    <property type="molecule type" value="Genomic_DNA"/>
</dbReference>
<proteinExistence type="predicted"/>
<keyword evidence="3" id="KW-1185">Reference proteome</keyword>
<name>A0ABR8DGM0_9NOSO</name>
<evidence type="ECO:0000256" key="1">
    <source>
        <dbReference type="SAM" id="MobiDB-lite"/>
    </source>
</evidence>
<protein>
    <submittedName>
        <fullName evidence="2">Uncharacterized protein</fullName>
    </submittedName>
</protein>
<reference evidence="2 3" key="1">
    <citation type="journal article" date="2020" name="ISME J.">
        <title>Comparative genomics reveals insights into cyanobacterial evolution and habitat adaptation.</title>
        <authorList>
            <person name="Chen M.Y."/>
            <person name="Teng W.K."/>
            <person name="Zhao L."/>
            <person name="Hu C.X."/>
            <person name="Zhou Y.K."/>
            <person name="Han B.P."/>
            <person name="Song L.R."/>
            <person name="Shu W.S."/>
        </authorList>
    </citation>
    <scope>NUCLEOTIDE SEQUENCE [LARGE SCALE GENOMIC DNA]</scope>
    <source>
        <strain evidence="2 3">FACHB-838</strain>
    </source>
</reference>
<feature type="region of interest" description="Disordered" evidence="1">
    <location>
        <begin position="1"/>
        <end position="28"/>
    </location>
</feature>
<comment type="caution">
    <text evidence="2">The sequence shown here is derived from an EMBL/GenBank/DDBJ whole genome shotgun (WGS) entry which is preliminary data.</text>
</comment>
<feature type="compositionally biased region" description="Polar residues" evidence="1">
    <location>
        <begin position="1"/>
        <end position="10"/>
    </location>
</feature>
<accession>A0ABR8DGM0</accession>
<dbReference type="RefSeq" id="WP_190939319.1">
    <property type="nucleotide sequence ID" value="NZ_JACJSI010000004.1"/>
</dbReference>
<evidence type="ECO:0000313" key="2">
    <source>
        <dbReference type="EMBL" id="MBD2528682.1"/>
    </source>
</evidence>
<sequence>MLIVNDNPTSDRPVVESVNLPSAPAKPQISDTSAIQQSQANLTQALEQFVKTID</sequence>
<evidence type="ECO:0000313" key="3">
    <source>
        <dbReference type="Proteomes" id="UP000623440"/>
    </source>
</evidence>